<dbReference type="PANTHER" id="PTHR35149">
    <property type="entry name" value="SLL5132 PROTEIN"/>
    <property type="match status" value="1"/>
</dbReference>
<protein>
    <submittedName>
        <fullName evidence="3">DUF262 domain-containing HNH endonuclease family protein</fullName>
    </submittedName>
</protein>
<dbReference type="GO" id="GO:0004519">
    <property type="term" value="F:endonuclease activity"/>
    <property type="evidence" value="ECO:0007669"/>
    <property type="project" value="UniProtKB-KW"/>
</dbReference>
<dbReference type="RefSeq" id="WP_261973800.1">
    <property type="nucleotide sequence ID" value="NZ_CP103460.1"/>
</dbReference>
<dbReference type="InterPro" id="IPR004919">
    <property type="entry name" value="GmrSD_N"/>
</dbReference>
<organism evidence="3 4">
    <name type="scientific">Polaribacter sejongensis</name>
    <dbReference type="NCBI Taxonomy" id="985043"/>
    <lineage>
        <taxon>Bacteria</taxon>
        <taxon>Pseudomonadati</taxon>
        <taxon>Bacteroidota</taxon>
        <taxon>Flavobacteriia</taxon>
        <taxon>Flavobacteriales</taxon>
        <taxon>Flavobacteriaceae</taxon>
    </lineage>
</organism>
<dbReference type="InterPro" id="IPR011089">
    <property type="entry name" value="GmrSD_C"/>
</dbReference>
<comment type="caution">
    <text evidence="3">The sequence shown here is derived from an EMBL/GenBank/DDBJ whole genome shotgun (WGS) entry which is preliminary data.</text>
</comment>
<evidence type="ECO:0000259" key="1">
    <source>
        <dbReference type="Pfam" id="PF03235"/>
    </source>
</evidence>
<evidence type="ECO:0000313" key="4">
    <source>
        <dbReference type="Proteomes" id="UP001228636"/>
    </source>
</evidence>
<evidence type="ECO:0000259" key="2">
    <source>
        <dbReference type="Pfam" id="PF07510"/>
    </source>
</evidence>
<dbReference type="EMBL" id="JAUFQH010000005">
    <property type="protein sequence ID" value="MDN3619394.1"/>
    <property type="molecule type" value="Genomic_DNA"/>
</dbReference>
<feature type="domain" description="GmrSD restriction endonucleases C-terminal" evidence="2">
    <location>
        <begin position="517"/>
        <end position="639"/>
    </location>
</feature>
<evidence type="ECO:0000313" key="3">
    <source>
        <dbReference type="EMBL" id="MDN3619394.1"/>
    </source>
</evidence>
<keyword evidence="3" id="KW-0255">Endonuclease</keyword>
<proteinExistence type="predicted"/>
<accession>A0AAJ1VGL0</accession>
<sequence>MEPKYLTIREVFNKEDKYIIPIYQRNYAWEESQISQLIQDIYDVYKDNKNYYLGSLIVYNREDKYETIDGQQRLTTLNILACVLKHEARDIHFFNEANVNLEFDSRVKSNKTLEYFNKNGNTSTTLELHPQMQQAFVIIERKLQELFIRDFSKSEDFKVFLNYFLDNVKILRIQVPEGTDLNHYFEVMNNRGEQLEKHEVLKAKFLDILSKSDDSEKHRKTFNLVWEACSYMDRYVQYVFKKEYRVPLFGTHWNQIQFNNFQTVCDNTFQTEEFTKTQKEGQEPTFRNIVLGSLKIKEDIEKDINEEGIERFTPVTSFPHFLLQVLRITVDSNVQLDDKKLISQFKAHLLDKENSLELTKDFGYNLLKTKFLFDNYILKRDSKNDKESWAILQMQKQKGAEIGYYTNTFGDNNSDQNKLVYLQSMYHVSFPQTNYKHWLSACLKFLSNNINIKVEDYIYYLETLSDDFYFNRLAGELDYHKIIFENQGCILTGSPKDIDINTYLNIGTSVNNFIFNRLDYLLYYNIENQIEQIPIQKRDNHYTNFNRNNFEFSFRSSIEHYAPQQPKNSDKPITNIDNFGNLCLISAKKNSELSNYSPTAKKEHYKKSDGIESLKQRLMMCYKNWDEKTVNEHQANMVTLLNKKAVKNSEKKYLIDGKIEIQWTFWESLKEKIIAHGLKTIDISSVTKENVENYYNPEINRVKYYGLWMKVYEKENITIHFGIEIENQIYFGFTIENNNIGGISNQRKYKNYVDIVKSINSDYNNNKNWLGWRYTQNKLDFYNFDSVSMSSFSNREKLDETTTKIANNILNDINALKTKLENI</sequence>
<gene>
    <name evidence="3" type="ORF">QWY81_08015</name>
</gene>
<feature type="domain" description="GmrSD restriction endonucleases N-terminal" evidence="1">
    <location>
        <begin position="8"/>
        <end position="206"/>
    </location>
</feature>
<name>A0AAJ1VGL0_9FLAO</name>
<keyword evidence="3" id="KW-0540">Nuclease</keyword>
<dbReference type="Pfam" id="PF03235">
    <property type="entry name" value="GmrSD_N"/>
    <property type="match status" value="1"/>
</dbReference>
<dbReference type="Proteomes" id="UP001228636">
    <property type="component" value="Unassembled WGS sequence"/>
</dbReference>
<dbReference type="Pfam" id="PF07510">
    <property type="entry name" value="GmrSD_C"/>
    <property type="match status" value="1"/>
</dbReference>
<keyword evidence="3" id="KW-0378">Hydrolase</keyword>
<dbReference type="PANTHER" id="PTHR35149:SF1">
    <property type="entry name" value="DUF5655 DOMAIN-CONTAINING PROTEIN"/>
    <property type="match status" value="1"/>
</dbReference>
<reference evidence="3 4" key="1">
    <citation type="journal article" date="2014" name="Int. J. Syst. Evol. Microbiol.">
        <title>Complete genome sequence of Corynebacterium casei LMG S-19264T (=DSM 44701T), isolated from a smear-ripened cheese.</title>
        <authorList>
            <consortium name="US DOE Joint Genome Institute (JGI-PGF)"/>
            <person name="Walter F."/>
            <person name="Albersmeier A."/>
            <person name="Kalinowski J."/>
            <person name="Ruckert C."/>
        </authorList>
    </citation>
    <scope>NUCLEOTIDE SEQUENCE [LARGE SCALE GENOMIC DNA]</scope>
    <source>
        <strain evidence="3 4">CECT 8670</strain>
    </source>
</reference>
<dbReference type="AlphaFoldDB" id="A0AAJ1VGL0"/>